<gene>
    <name evidence="1" type="ORF">VNO78_11678</name>
</gene>
<evidence type="ECO:0000313" key="1">
    <source>
        <dbReference type="EMBL" id="KAK7400470.1"/>
    </source>
</evidence>
<evidence type="ECO:0000313" key="2">
    <source>
        <dbReference type="Proteomes" id="UP001386955"/>
    </source>
</evidence>
<sequence>MYTTSFRYAAWTHHIFCALHRDLEFTFPSVCVAFGLSKTKGNKEKKKNEKRVDAKRASPSQFITPLTSASATLGQFETQLRGSKRRRLESTPKCDL</sequence>
<dbReference type="AlphaFoldDB" id="A0AAN9SPI9"/>
<accession>A0AAN9SPI9</accession>
<organism evidence="1 2">
    <name type="scientific">Psophocarpus tetragonolobus</name>
    <name type="common">Winged bean</name>
    <name type="synonym">Dolichos tetragonolobus</name>
    <dbReference type="NCBI Taxonomy" id="3891"/>
    <lineage>
        <taxon>Eukaryota</taxon>
        <taxon>Viridiplantae</taxon>
        <taxon>Streptophyta</taxon>
        <taxon>Embryophyta</taxon>
        <taxon>Tracheophyta</taxon>
        <taxon>Spermatophyta</taxon>
        <taxon>Magnoliopsida</taxon>
        <taxon>eudicotyledons</taxon>
        <taxon>Gunneridae</taxon>
        <taxon>Pentapetalae</taxon>
        <taxon>rosids</taxon>
        <taxon>fabids</taxon>
        <taxon>Fabales</taxon>
        <taxon>Fabaceae</taxon>
        <taxon>Papilionoideae</taxon>
        <taxon>50 kb inversion clade</taxon>
        <taxon>NPAAA clade</taxon>
        <taxon>indigoferoid/millettioid clade</taxon>
        <taxon>Phaseoleae</taxon>
        <taxon>Psophocarpus</taxon>
    </lineage>
</organism>
<protein>
    <submittedName>
        <fullName evidence="1">Uncharacterized protein</fullName>
    </submittedName>
</protein>
<dbReference type="Proteomes" id="UP001386955">
    <property type="component" value="Unassembled WGS sequence"/>
</dbReference>
<name>A0AAN9SPI9_PSOTE</name>
<dbReference type="EMBL" id="JAYMYS010000003">
    <property type="protein sequence ID" value="KAK7400470.1"/>
    <property type="molecule type" value="Genomic_DNA"/>
</dbReference>
<reference evidence="1 2" key="1">
    <citation type="submission" date="2024-01" db="EMBL/GenBank/DDBJ databases">
        <title>The genomes of 5 underutilized Papilionoideae crops provide insights into root nodulation and disease resistanc.</title>
        <authorList>
            <person name="Jiang F."/>
        </authorList>
    </citation>
    <scope>NUCLEOTIDE SEQUENCE [LARGE SCALE GENOMIC DNA]</scope>
    <source>
        <strain evidence="1">DUOXIRENSHENG_FW03</strain>
        <tissue evidence="1">Leaves</tissue>
    </source>
</reference>
<proteinExistence type="predicted"/>
<comment type="caution">
    <text evidence="1">The sequence shown here is derived from an EMBL/GenBank/DDBJ whole genome shotgun (WGS) entry which is preliminary data.</text>
</comment>
<keyword evidence="2" id="KW-1185">Reference proteome</keyword>